<dbReference type="InterPro" id="IPR036380">
    <property type="entry name" value="Isochorismatase-like_sf"/>
</dbReference>
<dbReference type="InterPro" id="IPR050993">
    <property type="entry name" value="Isochorismatase_domain"/>
</dbReference>
<dbReference type="EMBL" id="LDAU01000102">
    <property type="protein sequence ID" value="KRX05949.1"/>
    <property type="molecule type" value="Genomic_DNA"/>
</dbReference>
<feature type="domain" description="Isochorismatase-like" evidence="2">
    <location>
        <begin position="26"/>
        <end position="173"/>
    </location>
</feature>
<dbReference type="Pfam" id="PF00857">
    <property type="entry name" value="Isochorismatase"/>
    <property type="match status" value="1"/>
</dbReference>
<dbReference type="PANTHER" id="PTHR14119:SF3">
    <property type="entry name" value="ISOCHORISMATASE DOMAIN-CONTAINING PROTEIN 2"/>
    <property type="match status" value="1"/>
</dbReference>
<sequence>MKGIQTLENLEYANIYLRATSENIVFLFCDLQEKLRGRIPNYDNICQISAFYLEFAKLLNIPFFINIIYPERNGELVKEIDNLLTNEEKKELISVKTSNSMLYDQNCIDFLNKHFERKKVVVFGIETFACIRQTIEDLIRLEKGYEIYLPMDAVGAQKEIEHQSTILQLQNLVNFTTFATLVLEIVGKNLSLEYMQKNPIQFKIHDVLYKERKLFWSQKQKPKL</sequence>
<dbReference type="Proteomes" id="UP000054937">
    <property type="component" value="Unassembled WGS sequence"/>
</dbReference>
<dbReference type="AlphaFoldDB" id="A0A0V0QV21"/>
<gene>
    <name evidence="3" type="ORF">PPERSA_01027</name>
</gene>
<reference evidence="3 4" key="1">
    <citation type="journal article" date="2015" name="Sci. Rep.">
        <title>Genome of the facultative scuticociliatosis pathogen Pseudocohnilembus persalinus provides insight into its virulence through horizontal gene transfer.</title>
        <authorList>
            <person name="Xiong J."/>
            <person name="Wang G."/>
            <person name="Cheng J."/>
            <person name="Tian M."/>
            <person name="Pan X."/>
            <person name="Warren A."/>
            <person name="Jiang C."/>
            <person name="Yuan D."/>
            <person name="Miao W."/>
        </authorList>
    </citation>
    <scope>NUCLEOTIDE SEQUENCE [LARGE SCALE GENOMIC DNA]</scope>
    <source>
        <strain evidence="3">36N120E</strain>
    </source>
</reference>
<dbReference type="InterPro" id="IPR000868">
    <property type="entry name" value="Isochorismatase-like_dom"/>
</dbReference>
<organism evidence="3 4">
    <name type="scientific">Pseudocohnilembus persalinus</name>
    <name type="common">Ciliate</name>
    <dbReference type="NCBI Taxonomy" id="266149"/>
    <lineage>
        <taxon>Eukaryota</taxon>
        <taxon>Sar</taxon>
        <taxon>Alveolata</taxon>
        <taxon>Ciliophora</taxon>
        <taxon>Intramacronucleata</taxon>
        <taxon>Oligohymenophorea</taxon>
        <taxon>Scuticociliatia</taxon>
        <taxon>Philasterida</taxon>
        <taxon>Pseudocohnilembidae</taxon>
        <taxon>Pseudocohnilembus</taxon>
    </lineage>
</organism>
<name>A0A0V0QV21_PSEPJ</name>
<protein>
    <submittedName>
        <fullName evidence="3">Isochorismatase-like protein</fullName>
    </submittedName>
</protein>
<dbReference type="InParanoid" id="A0A0V0QV21"/>
<dbReference type="PANTHER" id="PTHR14119">
    <property type="entry name" value="HYDROLASE"/>
    <property type="match status" value="1"/>
</dbReference>
<comment type="similarity">
    <text evidence="1">Belongs to the isochorismatase family.</text>
</comment>
<evidence type="ECO:0000313" key="4">
    <source>
        <dbReference type="Proteomes" id="UP000054937"/>
    </source>
</evidence>
<comment type="caution">
    <text evidence="3">The sequence shown here is derived from an EMBL/GenBank/DDBJ whole genome shotgun (WGS) entry which is preliminary data.</text>
</comment>
<evidence type="ECO:0000313" key="3">
    <source>
        <dbReference type="EMBL" id="KRX05949.1"/>
    </source>
</evidence>
<evidence type="ECO:0000259" key="2">
    <source>
        <dbReference type="Pfam" id="PF00857"/>
    </source>
</evidence>
<dbReference type="OrthoDB" id="269496at2759"/>
<accession>A0A0V0QV21</accession>
<proteinExistence type="inferred from homology"/>
<evidence type="ECO:0000256" key="1">
    <source>
        <dbReference type="ARBA" id="ARBA00006336"/>
    </source>
</evidence>
<keyword evidence="4" id="KW-1185">Reference proteome</keyword>
<dbReference type="SUPFAM" id="SSF52499">
    <property type="entry name" value="Isochorismatase-like hydrolases"/>
    <property type="match status" value="1"/>
</dbReference>
<dbReference type="Gene3D" id="3.40.50.850">
    <property type="entry name" value="Isochorismatase-like"/>
    <property type="match status" value="1"/>
</dbReference>